<dbReference type="PANTHER" id="PTHR12300:SF161">
    <property type="entry name" value="RECEPTOR EXPRESSION-ENHANCING PROTEIN"/>
    <property type="match status" value="1"/>
</dbReference>
<protein>
    <recommendedName>
        <fullName evidence="9">HVA22-like protein</fullName>
    </recommendedName>
</protein>
<keyword evidence="8" id="KW-1185">Reference proteome</keyword>
<reference evidence="7" key="2">
    <citation type="journal article" date="2023" name="Microbiol Resour">
        <title>Decontamination and Annotation of the Draft Genome Sequence of the Oomycete Lagenidium giganteum ARSEF 373.</title>
        <authorList>
            <person name="Morgan W.R."/>
            <person name="Tartar A."/>
        </authorList>
    </citation>
    <scope>NUCLEOTIDE SEQUENCE</scope>
    <source>
        <strain evidence="7">ARSEF 373</strain>
    </source>
</reference>
<keyword evidence="3" id="KW-0812">Transmembrane</keyword>
<reference evidence="7" key="1">
    <citation type="submission" date="2022-11" db="EMBL/GenBank/DDBJ databases">
        <authorList>
            <person name="Morgan W.R."/>
            <person name="Tartar A."/>
        </authorList>
    </citation>
    <scope>NUCLEOTIDE SEQUENCE</scope>
    <source>
        <strain evidence="7">ARSEF 373</strain>
    </source>
</reference>
<evidence type="ECO:0000256" key="3">
    <source>
        <dbReference type="ARBA" id="ARBA00022692"/>
    </source>
</evidence>
<accession>A0AAV2ZHA6</accession>
<feature type="compositionally biased region" description="Basic and acidic residues" evidence="6">
    <location>
        <begin position="182"/>
        <end position="193"/>
    </location>
</feature>
<evidence type="ECO:0008006" key="9">
    <source>
        <dbReference type="Google" id="ProtNLM"/>
    </source>
</evidence>
<comment type="subcellular location">
    <subcellularLocation>
        <location evidence="1">Membrane</location>
        <topology evidence="1">Multi-pass membrane protein</topology>
    </subcellularLocation>
</comment>
<feature type="compositionally biased region" description="Polar residues" evidence="6">
    <location>
        <begin position="206"/>
        <end position="215"/>
    </location>
</feature>
<evidence type="ECO:0000256" key="4">
    <source>
        <dbReference type="ARBA" id="ARBA00022989"/>
    </source>
</evidence>
<feature type="region of interest" description="Disordered" evidence="6">
    <location>
        <begin position="168"/>
        <end position="269"/>
    </location>
</feature>
<evidence type="ECO:0000256" key="5">
    <source>
        <dbReference type="ARBA" id="ARBA00023136"/>
    </source>
</evidence>
<evidence type="ECO:0000256" key="2">
    <source>
        <dbReference type="ARBA" id="ARBA00008573"/>
    </source>
</evidence>
<evidence type="ECO:0000256" key="1">
    <source>
        <dbReference type="ARBA" id="ARBA00004141"/>
    </source>
</evidence>
<comment type="caution">
    <text evidence="7">The sequence shown here is derived from an EMBL/GenBank/DDBJ whole genome shotgun (WGS) entry which is preliminary data.</text>
</comment>
<dbReference type="PANTHER" id="PTHR12300">
    <property type="entry name" value="HVA22-LIKE PROTEINS"/>
    <property type="match status" value="1"/>
</dbReference>
<evidence type="ECO:0000256" key="6">
    <source>
        <dbReference type="SAM" id="MobiDB-lite"/>
    </source>
</evidence>
<evidence type="ECO:0000313" key="7">
    <source>
        <dbReference type="EMBL" id="DBA04218.1"/>
    </source>
</evidence>
<comment type="similarity">
    <text evidence="2">Belongs to the DP1 family.</text>
</comment>
<proteinExistence type="inferred from homology"/>
<evidence type="ECO:0000313" key="8">
    <source>
        <dbReference type="Proteomes" id="UP001146120"/>
    </source>
</evidence>
<keyword evidence="4" id="KW-1133">Transmembrane helix</keyword>
<keyword evidence="5" id="KW-0472">Membrane</keyword>
<dbReference type="AlphaFoldDB" id="A0AAV2ZHA6"/>
<gene>
    <name evidence="7" type="ORF">N0F65_009453</name>
</gene>
<dbReference type="Pfam" id="PF03134">
    <property type="entry name" value="TB2_DP1_HVA22"/>
    <property type="match status" value="1"/>
</dbReference>
<dbReference type="InterPro" id="IPR004345">
    <property type="entry name" value="TB2_DP1_HVA22"/>
</dbReference>
<feature type="compositionally biased region" description="Low complexity" evidence="6">
    <location>
        <begin position="168"/>
        <end position="181"/>
    </location>
</feature>
<dbReference type="Proteomes" id="UP001146120">
    <property type="component" value="Unassembled WGS sequence"/>
</dbReference>
<dbReference type="GO" id="GO:0016020">
    <property type="term" value="C:membrane"/>
    <property type="evidence" value="ECO:0007669"/>
    <property type="project" value="UniProtKB-SubCell"/>
</dbReference>
<dbReference type="EMBL" id="DAKRPA010000010">
    <property type="protein sequence ID" value="DBA04218.1"/>
    <property type="molecule type" value="Genomic_DNA"/>
</dbReference>
<organism evidence="7 8">
    <name type="scientific">Lagenidium giganteum</name>
    <dbReference type="NCBI Taxonomy" id="4803"/>
    <lineage>
        <taxon>Eukaryota</taxon>
        <taxon>Sar</taxon>
        <taxon>Stramenopiles</taxon>
        <taxon>Oomycota</taxon>
        <taxon>Peronosporomycetes</taxon>
        <taxon>Pythiales</taxon>
        <taxon>Pythiaceae</taxon>
    </lineage>
</organism>
<feature type="compositionally biased region" description="Low complexity" evidence="6">
    <location>
        <begin position="231"/>
        <end position="240"/>
    </location>
</feature>
<sequence length="439" mass="48495">MAVVGHWLGRAVCVGVGYVYPLYASTEAIQRCERHEMLQWITFWFVRDGGGAVNALFVCFELVGDKVIGWMPFYYEAKIAFLAWLALPAFHGAKMLHEKWIAPMFELHEEVINTTLDEFKRRASEKVTQVAKDTAALALQKSSGMLLQGQQYMAAQLVQQVFLNQLSPTSSSADSKAADVSTARREEKDKVAEPSKPTHVTEKTDSTPPTGQTGRQDGPKRPTSPSLSNHAATTAGTATASSKETRATGNMAVPPPPAPSSAATLPTVATARQEKGKELVAHFKKLLVNGFQLKYHPSAGVEKLRVLRLQQLQARHVMFETGSSGAPRKAVKLSILNIRRITNAVQEESAGTVDAALLAELDLDRAFLLDNGKARLIFTAETQKTRDLLVAGMRLLVNERKRLELDALVALTRVHSKLRQQQAFDHMLQTLWYQPQSRK</sequence>
<feature type="compositionally biased region" description="Low complexity" evidence="6">
    <location>
        <begin position="260"/>
        <end position="269"/>
    </location>
</feature>
<name>A0AAV2ZHA6_9STRA</name>